<feature type="domain" description="Fibronectin type-III" evidence="24">
    <location>
        <begin position="4935"/>
        <end position="5029"/>
    </location>
</feature>
<dbReference type="FunFam" id="2.60.40.10:FF:000034">
    <property type="entry name" value="Titin isoform A"/>
    <property type="match status" value="2"/>
</dbReference>
<dbReference type="SMART" id="SM00409">
    <property type="entry name" value="IG"/>
    <property type="match status" value="28"/>
</dbReference>
<feature type="domain" description="Fibronectin type-III" evidence="24">
    <location>
        <begin position="5239"/>
        <end position="5339"/>
    </location>
</feature>
<keyword evidence="19" id="KW-0393">Immunoglobulin domain</keyword>
<keyword evidence="11" id="KW-0677">Repeat</keyword>
<feature type="compositionally biased region" description="Basic and acidic residues" evidence="22">
    <location>
        <begin position="404"/>
        <end position="413"/>
    </location>
</feature>
<dbReference type="FunFam" id="2.60.40.10:FF:000770">
    <property type="entry name" value="titin isoform X1"/>
    <property type="match status" value="1"/>
</dbReference>
<feature type="domain" description="Fibronectin type-III" evidence="24">
    <location>
        <begin position="5138"/>
        <end position="5233"/>
    </location>
</feature>
<feature type="domain" description="Ig-like" evidence="23">
    <location>
        <begin position="2284"/>
        <end position="2374"/>
    </location>
</feature>
<dbReference type="InterPro" id="IPR007110">
    <property type="entry name" value="Ig-like_dom"/>
</dbReference>
<feature type="region of interest" description="Disordered" evidence="22">
    <location>
        <begin position="387"/>
        <end position="413"/>
    </location>
</feature>
<feature type="domain" description="Ig-like" evidence="23">
    <location>
        <begin position="1485"/>
        <end position="1569"/>
    </location>
</feature>
<dbReference type="GO" id="GO:0004674">
    <property type="term" value="F:protein serine/threonine kinase activity"/>
    <property type="evidence" value="ECO:0007669"/>
    <property type="project" value="UniProtKB-KW"/>
</dbReference>
<evidence type="ECO:0000256" key="17">
    <source>
        <dbReference type="ARBA" id="ARBA00023157"/>
    </source>
</evidence>
<feature type="domain" description="Fibronectin type-III" evidence="24">
    <location>
        <begin position="3729"/>
        <end position="3826"/>
    </location>
</feature>
<dbReference type="FunFam" id="2.60.40.10:FF:001434">
    <property type="entry name" value="titin isoform X1"/>
    <property type="match status" value="1"/>
</dbReference>
<dbReference type="FunFam" id="2.60.40.10:FF:000135">
    <property type="entry name" value="Titin a"/>
    <property type="match status" value="1"/>
</dbReference>
<feature type="domain" description="Ig-like" evidence="23">
    <location>
        <begin position="3334"/>
        <end position="3425"/>
    </location>
</feature>
<dbReference type="EC" id="2.7.11.1" evidence="5"/>
<dbReference type="PANTHER" id="PTHR14340:SF9">
    <property type="entry name" value="FIBRONECTIN TYPE-III DOMAIN-CONTAINING PROTEIN"/>
    <property type="match status" value="1"/>
</dbReference>
<comment type="subcellular location">
    <subcellularLocation>
        <location evidence="3">Cytoplasm</location>
    </subcellularLocation>
    <subcellularLocation>
        <location evidence="2">Nucleus</location>
    </subcellularLocation>
</comment>
<proteinExistence type="inferred from homology"/>
<dbReference type="InterPro" id="IPR036179">
    <property type="entry name" value="Ig-like_dom_sf"/>
</dbReference>
<feature type="region of interest" description="Disordered" evidence="22">
    <location>
        <begin position="2923"/>
        <end position="2949"/>
    </location>
</feature>
<evidence type="ECO:0000256" key="3">
    <source>
        <dbReference type="ARBA" id="ARBA00004496"/>
    </source>
</evidence>
<evidence type="ECO:0000256" key="22">
    <source>
        <dbReference type="SAM" id="MobiDB-lite"/>
    </source>
</evidence>
<feature type="domain" description="Fibronectin type-III" evidence="24">
    <location>
        <begin position="4125"/>
        <end position="4222"/>
    </location>
</feature>
<feature type="compositionally biased region" description="Basic and acidic residues" evidence="22">
    <location>
        <begin position="2823"/>
        <end position="2834"/>
    </location>
</feature>
<keyword evidence="12" id="KW-0547">Nucleotide-binding</keyword>
<feature type="region of interest" description="Disordered" evidence="22">
    <location>
        <begin position="2819"/>
        <end position="2841"/>
    </location>
</feature>
<feature type="domain" description="Ig-like" evidence="23">
    <location>
        <begin position="1929"/>
        <end position="2014"/>
    </location>
</feature>
<dbReference type="SMART" id="SM00060">
    <property type="entry name" value="FN3"/>
    <property type="match status" value="20"/>
</dbReference>
<evidence type="ECO:0000256" key="18">
    <source>
        <dbReference type="ARBA" id="ARBA00023242"/>
    </source>
</evidence>
<protein>
    <recommendedName>
        <fullName evidence="5">non-specific serine/threonine protein kinase</fullName>
        <ecNumber evidence="5">2.7.11.1</ecNumber>
    </recommendedName>
</protein>
<evidence type="ECO:0000256" key="14">
    <source>
        <dbReference type="ARBA" id="ARBA00022840"/>
    </source>
</evidence>
<keyword evidence="6" id="KW-0963">Cytoplasm</keyword>
<evidence type="ECO:0000259" key="24">
    <source>
        <dbReference type="PROSITE" id="PS50853"/>
    </source>
</evidence>
<dbReference type="InterPro" id="IPR013783">
    <property type="entry name" value="Ig-like_fold"/>
</dbReference>
<dbReference type="FunFam" id="2.60.40.10:FF:001350">
    <property type="entry name" value="titin isoform X1"/>
    <property type="match status" value="1"/>
</dbReference>
<dbReference type="FunFam" id="2.60.40.10:FF:000127">
    <property type="entry name" value="titin isoform X1"/>
    <property type="match status" value="2"/>
</dbReference>
<keyword evidence="8" id="KW-0597">Phosphoprotein</keyword>
<organism evidence="25 26">
    <name type="scientific">Bambusicola thoracicus</name>
    <name type="common">Chinese bamboo-partridge</name>
    <name type="synonym">Perdix thoracica</name>
    <dbReference type="NCBI Taxonomy" id="9083"/>
    <lineage>
        <taxon>Eukaryota</taxon>
        <taxon>Metazoa</taxon>
        <taxon>Chordata</taxon>
        <taxon>Craniata</taxon>
        <taxon>Vertebrata</taxon>
        <taxon>Euteleostomi</taxon>
        <taxon>Archelosauria</taxon>
        <taxon>Archosauria</taxon>
        <taxon>Dinosauria</taxon>
        <taxon>Saurischia</taxon>
        <taxon>Theropoda</taxon>
        <taxon>Coelurosauria</taxon>
        <taxon>Aves</taxon>
        <taxon>Neognathae</taxon>
        <taxon>Galloanserae</taxon>
        <taxon>Galliformes</taxon>
        <taxon>Phasianidae</taxon>
        <taxon>Perdicinae</taxon>
        <taxon>Bambusicola</taxon>
    </lineage>
</organism>
<dbReference type="FunFam" id="2.60.40.10:FF:001459">
    <property type="entry name" value="Titin a"/>
    <property type="match status" value="1"/>
</dbReference>
<evidence type="ECO:0000313" key="26">
    <source>
        <dbReference type="Proteomes" id="UP000237246"/>
    </source>
</evidence>
<feature type="domain" description="Ig-like" evidence="23">
    <location>
        <begin position="2198"/>
        <end position="2281"/>
    </location>
</feature>
<dbReference type="PRINTS" id="PR00014">
    <property type="entry name" value="FNTYPEIII"/>
</dbReference>
<dbReference type="FunFam" id="2.60.40.10:FF:000864">
    <property type="entry name" value="Titin b"/>
    <property type="match status" value="1"/>
</dbReference>
<evidence type="ECO:0000256" key="6">
    <source>
        <dbReference type="ARBA" id="ARBA00022490"/>
    </source>
</evidence>
<dbReference type="InterPro" id="IPR036116">
    <property type="entry name" value="FN3_sf"/>
</dbReference>
<feature type="domain" description="Ig-like" evidence="23">
    <location>
        <begin position="4752"/>
        <end position="4842"/>
    </location>
</feature>
<evidence type="ECO:0000256" key="12">
    <source>
        <dbReference type="ARBA" id="ARBA00022741"/>
    </source>
</evidence>
<dbReference type="GO" id="GO:0005524">
    <property type="term" value="F:ATP binding"/>
    <property type="evidence" value="ECO:0007669"/>
    <property type="project" value="UniProtKB-KW"/>
</dbReference>
<feature type="domain" description="Ig-like" evidence="23">
    <location>
        <begin position="4327"/>
        <end position="4447"/>
    </location>
</feature>
<feature type="region of interest" description="Disordered" evidence="22">
    <location>
        <begin position="3610"/>
        <end position="3636"/>
    </location>
</feature>
<feature type="region of interest" description="Disordered" evidence="22">
    <location>
        <begin position="580"/>
        <end position="621"/>
    </location>
</feature>
<dbReference type="InterPro" id="IPR003961">
    <property type="entry name" value="FN3_dom"/>
</dbReference>
<feature type="domain" description="Ig-like" evidence="23">
    <location>
        <begin position="837"/>
        <end position="920"/>
    </location>
</feature>
<dbReference type="FunFam" id="2.60.40.10:FF:000833">
    <property type="entry name" value="Titin b"/>
    <property type="match status" value="1"/>
</dbReference>
<dbReference type="SUPFAM" id="SSF49265">
    <property type="entry name" value="Fibronectin type III"/>
    <property type="match status" value="11"/>
</dbReference>
<feature type="compositionally biased region" description="Low complexity" evidence="22">
    <location>
        <begin position="38"/>
        <end position="62"/>
    </location>
</feature>
<dbReference type="CDD" id="cd00096">
    <property type="entry name" value="Ig"/>
    <property type="match status" value="4"/>
</dbReference>
<dbReference type="SMART" id="SM00408">
    <property type="entry name" value="IGc2"/>
    <property type="match status" value="20"/>
</dbReference>
<dbReference type="Gene3D" id="2.60.40.10">
    <property type="entry name" value="Immunoglobulins"/>
    <property type="match status" value="48"/>
</dbReference>
<feature type="compositionally biased region" description="Basic and acidic residues" evidence="22">
    <location>
        <begin position="498"/>
        <end position="517"/>
    </location>
</feature>
<dbReference type="FunFam" id="2.60.40.10:FF:001581">
    <property type="entry name" value="titin isoform X1"/>
    <property type="match status" value="1"/>
</dbReference>
<feature type="domain" description="Fibronectin type-III" evidence="24">
    <location>
        <begin position="3832"/>
        <end position="3927"/>
    </location>
</feature>
<evidence type="ECO:0000256" key="8">
    <source>
        <dbReference type="ARBA" id="ARBA00022553"/>
    </source>
</evidence>
<feature type="domain" description="Fibronectin type-III" evidence="24">
    <location>
        <begin position="3236"/>
        <end position="3330"/>
    </location>
</feature>
<evidence type="ECO:0000256" key="19">
    <source>
        <dbReference type="ARBA" id="ARBA00023319"/>
    </source>
</evidence>
<feature type="domain" description="Fibronectin type-III" evidence="24">
    <location>
        <begin position="4228"/>
        <end position="4323"/>
    </location>
</feature>
<keyword evidence="26" id="KW-1185">Reference proteome</keyword>
<gene>
    <name evidence="25" type="ORF">CIB84_001635</name>
</gene>
<feature type="domain" description="Fibronectin type-III" evidence="24">
    <location>
        <begin position="2839"/>
        <end position="2935"/>
    </location>
</feature>
<comment type="catalytic activity">
    <reaction evidence="21">
        <text>L-seryl-[protein] + ATP = O-phospho-L-seryl-[protein] + ADP + H(+)</text>
        <dbReference type="Rhea" id="RHEA:17989"/>
        <dbReference type="Rhea" id="RHEA-COMP:9863"/>
        <dbReference type="Rhea" id="RHEA-COMP:11604"/>
        <dbReference type="ChEBI" id="CHEBI:15378"/>
        <dbReference type="ChEBI" id="CHEBI:29999"/>
        <dbReference type="ChEBI" id="CHEBI:30616"/>
        <dbReference type="ChEBI" id="CHEBI:83421"/>
        <dbReference type="ChEBI" id="CHEBI:456216"/>
        <dbReference type="EC" id="2.7.11.1"/>
    </reaction>
</comment>
<dbReference type="FunFam" id="2.60.40.10:FF:000050">
    <property type="entry name" value="Titin isoform B"/>
    <property type="match status" value="6"/>
</dbReference>
<dbReference type="CDD" id="cd00063">
    <property type="entry name" value="FN3"/>
    <property type="match status" value="20"/>
</dbReference>
<dbReference type="CDD" id="cd05748">
    <property type="entry name" value="Ig_Titin_like"/>
    <property type="match status" value="1"/>
</dbReference>
<feature type="domain" description="Fibronectin type-III" evidence="24">
    <location>
        <begin position="2940"/>
        <end position="3035"/>
    </location>
</feature>
<sequence length="5340" mass="597714">LRKKPEEEEPKPEKEPKPEVKPVPTPVEKIKKPEALKSPKPAAEPAPAITTAPVTTPVVGKKAAAEKPDAPSLLEYKSKMPPVEEDKTKSIVLKKISVEKHAHIKERVSPKETVLDIQMVEPLELKTLLETADGILKSEGYEQEQVPLKHSVLPPEGEELEMTHLISRTPTPTGETREFAMGHIIYEKNEPLLVDEKLQLICISSEHEETVSREGKGDEAKLAVNEEGDIERVSDKSRLLEEREIPAHEKEGENESTYVPSLLPSGPFEPRDKKRFLRKERKSNISLQHEEPPIKDKTSFVKIITEAEIFDIPLLTSEEKRGEFTLEKSKIPPGESMKDHDMQKKAQKMKKSGTTIVEIPMYKILNKEANKMEIIQDDEKDEKTDFISSDLRPLELSDETTEPALKKDSDLEHPNEEKVVLRVKAHRDFEQCILNPRAVEIKTGEKYSAEEGEPIEVHCEEGLETLLTEKALLSDKKPGRGIISEKKDKTIFSSEVSIGEHEKGVGDELADRNESAKKVPIQPPRIQDKKRFQKLHTTQDESEKSPDVKSSKIKTEEKEAPLTVEEVKFSGRVLQEIEGISDEKPAAENDIRKTTSVTKKKEKEMLPGKITPGKGIPASGEITYSSSIGKIITPKKVEGGKEYWKSEPAHVIEQASSLLSDDRNLDASGESHQVLDVPTKPHAKREAKPTKEETPKGISPVKAKKTPSPADAERRKLRPGSGGEKPPEEPPFTYQLKAVPLKFVKEMKDIVLKEAESVGSSAIFEVLISPSTAITSWMKDGSNIRESPKHKFIADGKDRKLHIIDVQLSDAGEYTCVLRLGNKEKTSTAKLIVEELPVRFVKTLEEEVTVVKGQPLYLTCELNKERSVVWRRDGKIIKDKPGKFALGIIGLSHSLTITDSDDSDAGTYTVTVEDSELSCSSCVKVVEVIRDWLVKPIRDQHVKPKGTATFTCDIVKDTPNIKWFKGDEEIPAEPTDKTEILKEGNKIFLKIKNAGPADIGEYSVEVEGRRYPAKLTLGEREVELLKPLEDVTVYEKETANFDTEISEEDIPGEWKLKGEILRPSPTCEIKAEGGKRFLTLHKVKLEQAGEVLYQALNAVTTAILTVKEIELDFAVPLKDVTVPEKRQARFECVLTREANVIWSKGTDILKIGEKFDIIADGKKHILVINDSQFDDEGEYTAEVEGKKSTARLFVEGKYFMNKMIQNYIYIIYLLEPRVRLKFISPLQDQTVKEGETAYFQFELSHEDMLVKWYKNDKRLHTSRTVFITSEGKVHKLEMREVTLDDISEIKAVVKDMNTQANLKVLEADPYFTVKLQDYSALEKDDVTLQCELSKDVPVKWYKDGEELVASSRISIKTDGLRRILTIKKATEGDKGAYECNCGTDKTNCNIGVEPRLIKVERPLYGVEVFVGETARFEIEISEPDVHPIWKLKGETLTPSPECEIIEDGKKHILILHNCRLDMTGEVSFQAANAKSAANLKVKELPLIFITPLSDVKVFEKDEGKFECEVSREPKTFRWLKGTQEITPDERFEIISDGTKHALIIKSVAFDDEAKYMFEAEDKRTSAKLIIEGIRLKFITPLKDVTKKERETAVFTVELSHENIPVVWFKNDQRLHTSKVVSMTDDGKFHTLTIKDLTIDDTSQIRVEAMGKSSEAKLTVLEGDPYFTGKLQDYTAVEKDEVILQCEISKADAPVKWMKDGKPITPSKNVVIKADGKKRILILKKALKKDIGQYTCDCGTDQTSANLNIEDRDIEIIRPLYSVEVIETETARFDIEISEEGVHGNWKLKGEPLTESPDCEIKEEGKKHFLTLYNVRLDQAGGVDFQAANAKSGAHLRVKPRVIGLLRPLKDVTVTAGESATFDCELSYEGIPVEWYLQGKKLEPSDKVVTRAEGRAHTLILRDVKLTDAGEVSLTAKDFRTQANLFVKEPPVEFTKPLEDQTVEEEATAILECEVSRENAKVKWFKNGEEIHKTKKYDIISEGRVRKLIIHGCTLDDAKTYTCDAKDFKTSCFLNVEPLRVEFLRPLTDLEVKEKESARFECEISRPGVKVKWFKDGIEIRKGKKYDIISKGAERILVISKCLFDDEAEYACEAKTARTSGLLTVIEEEAVFTKNLHDLEVNENETVRLICEISKPNAEVTWFKGDEEVPDGGRFEYISDGRKRILVIRNAHPEDAGKYTCKLPSSSTTGKLTVHELAAEFLTRPQNVEVLEGDKAEFACSVSKEAITVQWLWGDTVLEPGDKYDIISDGKKRTLVVKDSIVGDAGKYTVMVGEAKATARLTVIEKLRIITPLKDQEVNEGQEIIFNCEVNKEGAKEKWYKNGEAIFDSAKYIIVQKDLVYTLRIRDTQLKDQATYSISLSNHRGEHAESSAALTVLEEDLRIVEPLEDIETMEKKTVTFWCKVNRLNATLKWTRNGEEITFNKRILYKIDKYKHSLIIKDCGFKDEGEYIVTAGQDKSVAELLITEAPADFIEHLQDQTVTEFDDAVFTCQLSKEKASVKWYRNGREIKEGKKYQFEKDGNLHRLIIKDCRLDDECEYSCGVDDRKSRARLFVEEIPVEIIRPPQDVYEAPGADVIFMAELNKDGVEVKWLRNNMIIIQGDKHQMMSEGKVHRLQVCEIKPRDQGEYRFIAKDKEARAKLELAAAPRIKTGDQNLVVDVGKPLTMTVPYDAYPRAEAEWLKGEESLPTTTVDTTTDCTTFKIYEAKKSDKGRYKVVLRNKHGQAEAFINVEVIDVPGPVRNLEVTEIYDGEVGLAWQEPESDGGSKIIGYVVERRDIKRKTWIVVTDHAENCEYTVTGLQKGGVEYLFRVSARNRVGTGEPVETERPVEAKSKFEVPGPPQNVEVTDVNRFGATLTWEAPEYDGGSPITGYVIELRNRASIKWEPTMTTGADELSAALTDVVENEEYFFRVRAQNMVGVGKPSHPTRAVKITDPIERPSPPINLDHSDQTKTSVQLTWEPPLEDGGSPILGYIIERKEEGTDKWIRCNPKLVPALTFKVTGLKAGSGYYYRVSAENAAGVSDPAEAIGPLTADDPFVGPTMDLSAFKDGLEVIVPEPIKIRVPITGYPIPTATWSFGDQVLEEGGRVTVKTTATFAELIITPSERPDKGIYTLTLENPVSSVSGEINVNVIARPSAPKELKVVDVSRSTVQLSWEPPEDDGGSPVIDYIIEKREVSRKTWIKVMDHVIDQEFSVPDLIQGKEYLFRVCACNKCGPGEPAYIDEPINMSAPATVPDPPENVKWRNPTSKGIFLTWEPPKYDGGARIKGYLVEKSQRGTDKWEICGEPVIETKMEVTKLKEGEWYAYRVKALNRIGASKPSKPTDDIQAIDAKEAPEIFLDVKLLAGLTVKAGTKIELPAKITGKPEPQITWTKAEKLLRPDDRITIETKPNHSTVTITDSKRSDSGTYIIEAVNSSGRATAVVEVNVLDKPGPPAAFDVSEITNESCLLTWNPPRDDGGSKITNYVLEKRATDSEIWHKLSSTIKDTSFRATNLTPHKEYVFRVSAENMYGIGEPAQCNPIIAKYSFDPPGPPTGLKPIEVTKDSVTLTWNEPDEDGGSPITGYWVERYEPEQDKWIKCNKMPVKDTTFKVKGLTNKKKYKFRVLAENLAGPGKPSKETEPILVKDPIDPPWPPGKPTVKDVGKTSLFLNWTKPEHDGGAKIESYVIELLKTGTDEWVRVAEGVPTTEHFLKGLMEKQEYSFRVRAVNKAGESEPSEPSDPVLCKERLFPPSPPRWLEVINITKNTADLKWTVPEKDGGSPITNYIVEKRDVRRKGWQTVDTTVKDTKYTVSPLTEGSLYVFRVAAENAIGQSDYCEIEDSVLAKDTFTTPGPPYALTVVEVTKGHVDLKWEPPKNDGGRPIQRYVIEKKEKLATRWVKAGKTAGPDCNFRVTDVIEGMDVQFQVRAENEAGCGHPSEPTDLIHIEDPTSPPSPPQDLHVTDAGRNHICIAWKPPEKNGGSPIIGYNVELCEAGTEKWMRINSRPIKDLKCKVEEGIVPDKEYVLRVRAVNAVGASEPSDISEKVVTKDPDCNPTIDLKTRDIVVVKGQKLSIPVPFRAVPSPTITWHKDGKELKAGDRTTMKSDYTSALLEVIESVHADAGVYTITLENKLASTTGSVNVKVIGPPGQCKDIKASEVTKNSCKVTWEPPEFDGGTPILHYVLERREAGRRTYIPVMSGENKLSWQVKDLIPNSEYYFRVKAVNKIGGGEYLELRNPIIAEDPKQPPDPPVDLEVHNPTSKSVTLTWKPPLFDGGSKIMGYIIEKLAKGKERWERCNEYLVPLLTYPVKGLEEGKEYQFRVRAENAAGISEPSRITPFVKAVDPIEAPKVFLAASLQSGLEVKKGDEIILEAHISGSPYPSITWLRNDEVIRPEEIKKRVTTYTRKKKGEPAEEEPFQLSLPERMSIDNHKEGESVLSIRDSIRADHGTFTIKVENDHGVAKASCEVNVLDTPGPPVNFVFEDVRKNSVICKWEPPLDDGGSEILNYVLEKKDNTKAEMGWVTVSSTLRHCKFHVTKLIEEKEYLFRVFAENRVGAGPPCVSKPVTAKDPFSPPDPPNKPDVEDATSNSMLVKWNEPKDNGSPIIGYWIEKREINSTHWARVNRNLVNALELKVEGLLEGLTYIFRVCAENAAGPGKFSPPSDPKTAQDPIMPPGPPIPRVADTTSVSIELEWEPPMYNGGGDITGYHVYKQLMGTKEWSRCTEKPIKVRQYTVKEVREGADYKLRVTALNAAGEGPPGETEPVTVAEPQEPPTVELDVSVKAGIQIMAGQTIKIPATVTGRPTPTIVWTVEEGELDKDRVVIENVGTKSELTIKNALRKDHGRYVITATNSSGSKSAGTRVEVFDVPGPVLDLKPVVTNRKMCLLNWSDPEDDGGSDIIGFIVERKDAKMHTWRLAVDTERSKCDITGLVEGQEYKFRVSAKNKFGTGPAVEIGPILAVDPLERTKSTITLDWKPPRSDGGSPILGYIVEKRRHDSKDYERVNPRLCPTTSLLVEKLDELHMYEFRVKAVNEIGESEPSLPLNVVIQDDEVPPTVTLRLAVRGDTIKVKAGEPVNIPADVTGLPMPKIEWNKNEVLIDQTSSALKITKEEVSRSEAKTELILPAATRDDKGTYTVRASNRLGTAFRNVHVEVYDRPSPPRNLAVSDIKAESCYLTWDAPLDNGGSEITHYIIEKRDASRKKSEWEEVSNSAVDRRFGVWNLATNEKYQFRVRAVNKYGISDECLSEKVVIKDPYGLPGPPGKPKVLDHTRSSMLVAWEPPLDNGGSPITGYWLEKREVGGVYWSRVNRAPVTKPSVKGLEYNVLRLAEGVEYQFRVMAENLAGIGPPSEPSDPALAADPI</sequence>
<dbReference type="GO" id="GO:0005634">
    <property type="term" value="C:nucleus"/>
    <property type="evidence" value="ECO:0007669"/>
    <property type="project" value="UniProtKB-SubCell"/>
</dbReference>
<dbReference type="GO" id="GO:0045214">
    <property type="term" value="P:sarcomere organization"/>
    <property type="evidence" value="ECO:0007669"/>
    <property type="project" value="TreeGrafter"/>
</dbReference>
<dbReference type="FunFam" id="2.60.40.10:FF:001367">
    <property type="entry name" value="titin isoform X1"/>
    <property type="match status" value="1"/>
</dbReference>
<feature type="domain" description="Fibronectin type-III" evidence="24">
    <location>
        <begin position="3632"/>
        <end position="3726"/>
    </location>
</feature>
<keyword evidence="15" id="KW-0460">Magnesium</keyword>
<feature type="domain" description="Ig-like" evidence="23">
    <location>
        <begin position="4033"/>
        <end position="4121"/>
    </location>
</feature>
<feature type="region of interest" description="Disordered" evidence="22">
    <location>
        <begin position="1"/>
        <end position="76"/>
    </location>
</feature>
<dbReference type="FunFam" id="2.60.40.10:FF:001344">
    <property type="entry name" value="titin isoform X1"/>
    <property type="match status" value="1"/>
</dbReference>
<dbReference type="FunFam" id="2.60.40.10:FF:001697">
    <property type="entry name" value="Titin a"/>
    <property type="match status" value="1"/>
</dbReference>
<feature type="domain" description="Ig-like" evidence="23">
    <location>
        <begin position="5033"/>
        <end position="5131"/>
    </location>
</feature>
<dbReference type="Pfam" id="PF00041">
    <property type="entry name" value="fn3"/>
    <property type="match status" value="20"/>
</dbReference>
<keyword evidence="13" id="KW-0418">Kinase</keyword>
<feature type="domain" description="Ig-like" evidence="23">
    <location>
        <begin position="730"/>
        <end position="832"/>
    </location>
</feature>
<evidence type="ECO:0000256" key="15">
    <source>
        <dbReference type="ARBA" id="ARBA00022842"/>
    </source>
</evidence>
<keyword evidence="16" id="KW-0112">Calmodulin-binding</keyword>
<dbReference type="Proteomes" id="UP000237246">
    <property type="component" value="Unassembled WGS sequence"/>
</dbReference>
<feature type="domain" description="Ig-like" evidence="23">
    <location>
        <begin position="1664"/>
        <end position="1747"/>
    </location>
</feature>
<comment type="caution">
    <text evidence="25">The sequence shown here is derived from an EMBL/GenBank/DDBJ whole genome shotgun (WGS) entry which is preliminary data.</text>
</comment>
<evidence type="ECO:0000256" key="2">
    <source>
        <dbReference type="ARBA" id="ARBA00004123"/>
    </source>
</evidence>
<feature type="domain" description="Ig-like" evidence="23">
    <location>
        <begin position="2107"/>
        <end position="2192"/>
    </location>
</feature>
<evidence type="ECO:0000256" key="1">
    <source>
        <dbReference type="ARBA" id="ARBA00001946"/>
    </source>
</evidence>
<keyword evidence="18" id="KW-0539">Nucleus</keyword>
<feature type="region of interest" description="Disordered" evidence="22">
    <location>
        <begin position="4544"/>
        <end position="4564"/>
    </location>
</feature>
<dbReference type="GO" id="GO:0005516">
    <property type="term" value="F:calmodulin binding"/>
    <property type="evidence" value="ECO:0007669"/>
    <property type="project" value="UniProtKB-KW"/>
</dbReference>
<dbReference type="InterPro" id="IPR003598">
    <property type="entry name" value="Ig_sub2"/>
</dbReference>
<feature type="domain" description="Fibronectin type-III" evidence="24">
    <location>
        <begin position="2738"/>
        <end position="2833"/>
    </location>
</feature>
<dbReference type="FunFam" id="2.60.40.10:FF:000002">
    <property type="entry name" value="Titin a"/>
    <property type="match status" value="2"/>
</dbReference>
<feature type="domain" description="Ig-like" evidence="23">
    <location>
        <begin position="2017"/>
        <end position="2103"/>
    </location>
</feature>
<feature type="region of interest" description="Disordered" evidence="22">
    <location>
        <begin position="493"/>
        <end position="559"/>
    </location>
</feature>
<feature type="domain" description="Fibronectin type-III" evidence="24">
    <location>
        <begin position="4555"/>
        <end position="4648"/>
    </location>
</feature>
<reference evidence="25 26" key="1">
    <citation type="submission" date="2018-01" db="EMBL/GenBank/DDBJ databases">
        <title>Comparison of the Chinese Bamboo Partridge and Red Junglefowl genome sequences highlights the importance of demography in genome evolution.</title>
        <authorList>
            <person name="Tiley G.P."/>
            <person name="Kimball R.T."/>
            <person name="Braun E.L."/>
            <person name="Burleigh J.G."/>
        </authorList>
    </citation>
    <scope>NUCLEOTIDE SEQUENCE [LARGE SCALE GENOMIC DNA]</scope>
    <source>
        <strain evidence="25">RTK389</strain>
        <tissue evidence="25">Blood</tissue>
    </source>
</reference>
<evidence type="ECO:0000256" key="5">
    <source>
        <dbReference type="ARBA" id="ARBA00012513"/>
    </source>
</evidence>
<dbReference type="SUPFAM" id="SSF48726">
    <property type="entry name" value="Immunoglobulin"/>
    <property type="match status" value="28"/>
</dbReference>
<dbReference type="OrthoDB" id="5969272at2759"/>
<keyword evidence="17" id="KW-1015">Disulfide bond</keyword>
<evidence type="ECO:0000256" key="10">
    <source>
        <dbReference type="ARBA" id="ARBA00022723"/>
    </source>
</evidence>
<feature type="domain" description="Fibronectin type-III" evidence="24">
    <location>
        <begin position="3432"/>
        <end position="3525"/>
    </location>
</feature>
<dbReference type="Pfam" id="PF07679">
    <property type="entry name" value="I-set"/>
    <property type="match status" value="26"/>
</dbReference>
<dbReference type="FunFam" id="2.60.40.10:FF:001454">
    <property type="entry name" value="titin isoform X1"/>
    <property type="match status" value="1"/>
</dbReference>
<feature type="domain" description="Ig-like" evidence="23">
    <location>
        <begin position="2378"/>
        <end position="2465"/>
    </location>
</feature>
<dbReference type="EMBL" id="PPHD01001514">
    <property type="protein sequence ID" value="POI34613.1"/>
    <property type="molecule type" value="Genomic_DNA"/>
</dbReference>
<evidence type="ECO:0000259" key="23">
    <source>
        <dbReference type="PROSITE" id="PS50835"/>
    </source>
</evidence>
<feature type="domain" description="Fibronectin type-III" evidence="24">
    <location>
        <begin position="3136"/>
        <end position="3231"/>
    </location>
</feature>
<dbReference type="PROSITE" id="PS50835">
    <property type="entry name" value="IG_LIKE"/>
    <property type="match status" value="19"/>
</dbReference>
<evidence type="ECO:0000256" key="7">
    <source>
        <dbReference type="ARBA" id="ARBA00022527"/>
    </source>
</evidence>
<keyword evidence="7" id="KW-0723">Serine/threonine-protein kinase</keyword>
<feature type="domain" description="Ig-like" evidence="23">
    <location>
        <begin position="1309"/>
        <end position="1379"/>
    </location>
</feature>
<feature type="domain" description="Ig-like" evidence="23">
    <location>
        <begin position="2468"/>
        <end position="2552"/>
    </location>
</feature>
<feature type="non-terminal residue" evidence="25">
    <location>
        <position position="1"/>
    </location>
</feature>
<dbReference type="FunFam" id="2.60.40.10:FF:000148">
    <property type="entry name" value="titin isoform X1"/>
    <property type="match status" value="5"/>
</dbReference>
<feature type="compositionally biased region" description="Basic and acidic residues" evidence="22">
    <location>
        <begin position="537"/>
        <end position="559"/>
    </location>
</feature>
<evidence type="ECO:0000256" key="4">
    <source>
        <dbReference type="ARBA" id="ARBA00006692"/>
    </source>
</evidence>
<dbReference type="FunFam" id="2.60.40.10:FF:000811">
    <property type="entry name" value="Titin a"/>
    <property type="match status" value="1"/>
</dbReference>
<dbReference type="FunFam" id="2.60.40.10:FF:000012">
    <property type="entry name" value="titin isoform X1"/>
    <property type="match status" value="3"/>
</dbReference>
<accession>A0A2P4TE09</accession>
<comment type="similarity">
    <text evidence="4">Belongs to the protein kinase superfamily. CAMK Ser/Thr protein kinase family.</text>
</comment>
<evidence type="ECO:0000256" key="21">
    <source>
        <dbReference type="ARBA" id="ARBA00048679"/>
    </source>
</evidence>
<name>A0A2P4TE09_BAMTH</name>
<comment type="cofactor">
    <cofactor evidence="1">
        <name>Mg(2+)</name>
        <dbReference type="ChEBI" id="CHEBI:18420"/>
    </cofactor>
</comment>
<dbReference type="FunFam" id="2.60.40.10:FF:000003">
    <property type="entry name" value="Titin isoform E"/>
    <property type="match status" value="3"/>
</dbReference>
<feature type="compositionally biased region" description="Basic and acidic residues" evidence="22">
    <location>
        <begin position="581"/>
        <end position="606"/>
    </location>
</feature>
<dbReference type="FunFam" id="2.60.40.10:FF:000160">
    <property type="entry name" value="Titin a"/>
    <property type="match status" value="1"/>
</dbReference>
<keyword evidence="9" id="KW-0808">Transferase</keyword>
<evidence type="ECO:0000256" key="20">
    <source>
        <dbReference type="ARBA" id="ARBA00047899"/>
    </source>
</evidence>
<dbReference type="PROSITE" id="PS50853">
    <property type="entry name" value="FN3"/>
    <property type="match status" value="19"/>
</dbReference>
<dbReference type="FunFam" id="2.60.40.10:FF:001385">
    <property type="entry name" value="titin isoform X1"/>
    <property type="match status" value="1"/>
</dbReference>
<feature type="domain" description="Fibronectin type-III" evidence="24">
    <location>
        <begin position="4454"/>
        <end position="4549"/>
    </location>
</feature>
<feature type="domain" description="Ig-like" evidence="23">
    <location>
        <begin position="1839"/>
        <end position="1925"/>
    </location>
</feature>
<evidence type="ECO:0000256" key="13">
    <source>
        <dbReference type="ARBA" id="ARBA00022777"/>
    </source>
</evidence>
<feature type="domain" description="Fibronectin type-III" evidence="24">
    <location>
        <begin position="3531"/>
        <end position="3626"/>
    </location>
</feature>
<dbReference type="GO" id="GO:0031430">
    <property type="term" value="C:M band"/>
    <property type="evidence" value="ECO:0007669"/>
    <property type="project" value="TreeGrafter"/>
</dbReference>
<feature type="region of interest" description="Disordered" evidence="22">
    <location>
        <begin position="655"/>
        <end position="732"/>
    </location>
</feature>
<feature type="compositionally biased region" description="Basic and acidic residues" evidence="22">
    <location>
        <begin position="28"/>
        <end position="37"/>
    </location>
</feature>
<feature type="compositionally biased region" description="Basic and acidic residues" evidence="22">
    <location>
        <begin position="684"/>
        <end position="695"/>
    </location>
</feature>
<keyword evidence="10" id="KW-0479">Metal-binding</keyword>
<dbReference type="GO" id="GO:0046872">
    <property type="term" value="F:metal ion binding"/>
    <property type="evidence" value="ECO:0007669"/>
    <property type="project" value="UniProtKB-KW"/>
</dbReference>
<evidence type="ECO:0000313" key="25">
    <source>
        <dbReference type="EMBL" id="POI34613.1"/>
    </source>
</evidence>
<feature type="compositionally biased region" description="Basic and acidic residues" evidence="22">
    <location>
        <begin position="1"/>
        <end position="20"/>
    </location>
</feature>
<dbReference type="FunFam" id="2.60.40.10:FF:000891">
    <property type="entry name" value="Titin a"/>
    <property type="match status" value="1"/>
</dbReference>
<dbReference type="GO" id="GO:0008307">
    <property type="term" value="F:structural constituent of muscle"/>
    <property type="evidence" value="ECO:0007669"/>
    <property type="project" value="TreeGrafter"/>
</dbReference>
<dbReference type="InterPro" id="IPR013098">
    <property type="entry name" value="Ig_I-set"/>
</dbReference>
<evidence type="ECO:0000256" key="9">
    <source>
        <dbReference type="ARBA" id="ARBA00022679"/>
    </source>
</evidence>
<dbReference type="PANTHER" id="PTHR14340">
    <property type="entry name" value="MICROFIBRIL-ASSOCIATED GLYCOPROTEIN 3"/>
    <property type="match status" value="1"/>
</dbReference>
<feature type="compositionally biased region" description="Basic and acidic residues" evidence="22">
    <location>
        <begin position="233"/>
        <end position="253"/>
    </location>
</feature>
<feature type="region of interest" description="Disordered" evidence="22">
    <location>
        <begin position="233"/>
        <end position="271"/>
    </location>
</feature>
<dbReference type="FunFam" id="2.60.40.10:FF:000073">
    <property type="entry name" value="titin isoform X1"/>
    <property type="match status" value="1"/>
</dbReference>
<keyword evidence="14" id="KW-0067">ATP-binding</keyword>
<dbReference type="FunFam" id="2.60.40.10:FF:000214">
    <property type="entry name" value="titin isoform X1"/>
    <property type="match status" value="6"/>
</dbReference>
<feature type="domain" description="Ig-like" evidence="23">
    <location>
        <begin position="947"/>
        <end position="1016"/>
    </location>
</feature>
<feature type="domain" description="Fibronectin type-III" evidence="24">
    <location>
        <begin position="4652"/>
        <end position="4748"/>
    </location>
</feature>
<dbReference type="InterPro" id="IPR003599">
    <property type="entry name" value="Ig_sub"/>
</dbReference>
<evidence type="ECO:0000256" key="11">
    <source>
        <dbReference type="ARBA" id="ARBA00022737"/>
    </source>
</evidence>
<feature type="domain" description="Fibronectin type-III" evidence="24">
    <location>
        <begin position="3933"/>
        <end position="4029"/>
    </location>
</feature>
<dbReference type="GO" id="GO:0048738">
    <property type="term" value="P:cardiac muscle tissue development"/>
    <property type="evidence" value="ECO:0007669"/>
    <property type="project" value="TreeGrafter"/>
</dbReference>
<comment type="catalytic activity">
    <reaction evidence="20">
        <text>L-threonyl-[protein] + ATP = O-phospho-L-threonyl-[protein] + ADP + H(+)</text>
        <dbReference type="Rhea" id="RHEA:46608"/>
        <dbReference type="Rhea" id="RHEA-COMP:11060"/>
        <dbReference type="Rhea" id="RHEA-COMP:11605"/>
        <dbReference type="ChEBI" id="CHEBI:15378"/>
        <dbReference type="ChEBI" id="CHEBI:30013"/>
        <dbReference type="ChEBI" id="CHEBI:30616"/>
        <dbReference type="ChEBI" id="CHEBI:61977"/>
        <dbReference type="ChEBI" id="CHEBI:456216"/>
        <dbReference type="EC" id="2.7.11.1"/>
    </reaction>
</comment>
<evidence type="ECO:0000256" key="16">
    <source>
        <dbReference type="ARBA" id="ARBA00022860"/>
    </source>
</evidence>